<dbReference type="Proteomes" id="UP001151760">
    <property type="component" value="Unassembled WGS sequence"/>
</dbReference>
<evidence type="ECO:0000313" key="2">
    <source>
        <dbReference type="Proteomes" id="UP001151760"/>
    </source>
</evidence>
<keyword evidence="2" id="KW-1185">Reference proteome</keyword>
<dbReference type="InterPro" id="IPR036298">
    <property type="entry name" value="Chalcone_isomerase_sf"/>
</dbReference>
<organism evidence="1 2">
    <name type="scientific">Tanacetum coccineum</name>
    <dbReference type="NCBI Taxonomy" id="301880"/>
    <lineage>
        <taxon>Eukaryota</taxon>
        <taxon>Viridiplantae</taxon>
        <taxon>Streptophyta</taxon>
        <taxon>Embryophyta</taxon>
        <taxon>Tracheophyta</taxon>
        <taxon>Spermatophyta</taxon>
        <taxon>Magnoliopsida</taxon>
        <taxon>eudicotyledons</taxon>
        <taxon>Gunneridae</taxon>
        <taxon>Pentapetalae</taxon>
        <taxon>asterids</taxon>
        <taxon>campanulids</taxon>
        <taxon>Asterales</taxon>
        <taxon>Asteraceae</taxon>
        <taxon>Asteroideae</taxon>
        <taxon>Anthemideae</taxon>
        <taxon>Anthemidinae</taxon>
        <taxon>Tanacetum</taxon>
    </lineage>
</organism>
<dbReference type="SUPFAM" id="SSF54626">
    <property type="entry name" value="Chalcone isomerase"/>
    <property type="match status" value="1"/>
</dbReference>
<comment type="caution">
    <text evidence="1">The sequence shown here is derived from an EMBL/GenBank/DDBJ whole genome shotgun (WGS) entry which is preliminary data.</text>
</comment>
<reference evidence="1" key="2">
    <citation type="submission" date="2022-01" db="EMBL/GenBank/DDBJ databases">
        <authorList>
            <person name="Yamashiro T."/>
            <person name="Shiraishi A."/>
            <person name="Satake H."/>
            <person name="Nakayama K."/>
        </authorList>
    </citation>
    <scope>NUCLEOTIDE SEQUENCE</scope>
</reference>
<name>A0ABQ5F2K8_9ASTR</name>
<dbReference type="Gene3D" id="3.50.70.10">
    <property type="match status" value="1"/>
</dbReference>
<dbReference type="InterPro" id="IPR044228">
    <property type="entry name" value="FAP1"/>
</dbReference>
<dbReference type="InterPro" id="IPR016088">
    <property type="entry name" value="Chalcone_isomerase_3-sand"/>
</dbReference>
<protein>
    <submittedName>
        <fullName evidence="1">Chalcone isomerase</fullName>
    </submittedName>
</protein>
<proteinExistence type="predicted"/>
<gene>
    <name evidence="1" type="ORF">Tco_0992443</name>
</gene>
<dbReference type="GO" id="GO:0016853">
    <property type="term" value="F:isomerase activity"/>
    <property type="evidence" value="ECO:0007669"/>
    <property type="project" value="UniProtKB-KW"/>
</dbReference>
<keyword evidence="1" id="KW-0413">Isomerase</keyword>
<accession>A0ABQ5F2K8</accession>
<evidence type="ECO:0000313" key="1">
    <source>
        <dbReference type="EMBL" id="GJT57389.1"/>
    </source>
</evidence>
<dbReference type="EMBL" id="BQNB010016926">
    <property type="protein sequence ID" value="GJT57389.1"/>
    <property type="molecule type" value="Genomic_DNA"/>
</dbReference>
<sequence>MNADTSTTNGETEILEEKLQNEKMLVEVERRTGVPFPVKLSDGKELIAVGLRRKNFLGLSFRVYSFGIYVDNEKLTGVLRSKIVNAPTKATNEMYKMVIDNPVGITVKMVIVVSNISMNMVRKNFNDSVGTAIGKLGGGKNNELTKRMMGEAKDDLKLKVFLKLRSHAFQDVF</sequence>
<dbReference type="PANTHER" id="PTHR47589">
    <property type="entry name" value="FATTY-ACID-BINDING PROTEIN 1"/>
    <property type="match status" value="1"/>
</dbReference>
<dbReference type="PANTHER" id="PTHR47589:SF4">
    <property type="entry name" value="FATTY-ACID-BINDING PROTEIN 1-LIKE"/>
    <property type="match status" value="1"/>
</dbReference>
<reference evidence="1" key="1">
    <citation type="journal article" date="2022" name="Int. J. Mol. Sci.">
        <title>Draft Genome of Tanacetum Coccineum: Genomic Comparison of Closely Related Tanacetum-Family Plants.</title>
        <authorList>
            <person name="Yamashiro T."/>
            <person name="Shiraishi A."/>
            <person name="Nakayama K."/>
            <person name="Satake H."/>
        </authorList>
    </citation>
    <scope>NUCLEOTIDE SEQUENCE</scope>
</reference>